<dbReference type="Gene3D" id="2.60.120.430">
    <property type="entry name" value="Galactose-binding lectin"/>
    <property type="match status" value="1"/>
</dbReference>
<proteinExistence type="predicted"/>
<evidence type="ECO:0000313" key="2">
    <source>
        <dbReference type="Proteomes" id="UP000284684"/>
    </source>
</evidence>
<reference evidence="1 2" key="1">
    <citation type="submission" date="2016-10" db="EMBL/GenBank/DDBJ databases">
        <title>Comparative genome analysis of multiple Pseudomonas spp. focuses on biocontrol and plant growth promoting traits.</title>
        <authorList>
            <person name="Tao X.-Y."/>
            <person name="Taylor C.G."/>
        </authorList>
    </citation>
    <scope>NUCLEOTIDE SEQUENCE [LARGE SCALE GENOMIC DNA]</scope>
    <source>
        <strain evidence="1 2">37D10</strain>
    </source>
</reference>
<dbReference type="AlphaFoldDB" id="A0A423H1Z6"/>
<protein>
    <submittedName>
        <fullName evidence="1">Uncharacterized protein</fullName>
    </submittedName>
</protein>
<organism evidence="1 2">
    <name type="scientific">Pseudomonas brassicacearum</name>
    <dbReference type="NCBI Taxonomy" id="930166"/>
    <lineage>
        <taxon>Bacteria</taxon>
        <taxon>Pseudomonadati</taxon>
        <taxon>Pseudomonadota</taxon>
        <taxon>Gammaproteobacteria</taxon>
        <taxon>Pseudomonadales</taxon>
        <taxon>Pseudomonadaceae</taxon>
        <taxon>Pseudomonas</taxon>
    </lineage>
</organism>
<dbReference type="EMBL" id="MOBI01000001">
    <property type="protein sequence ID" value="RON06248.1"/>
    <property type="molecule type" value="Genomic_DNA"/>
</dbReference>
<name>A0A423H1Z6_9PSED</name>
<sequence>MIIKADQKAGWQKIGSVISEYTNKGFVIDVSGTWCFNTNERDGRTCEADGRSGAGNYWPMKVPGETSYILHDQDAVLGELVGRIGNNGTPFRIGKHLSGVFDASDVGKDIFVSMNHGWYTVNSDGTIEVGIRIKPDPLPDPVQEGEKRKEEYWSGHLHEKDWNH</sequence>
<dbReference type="RefSeq" id="WP_123580147.1">
    <property type="nucleotide sequence ID" value="NZ_MOBI01000001.1"/>
</dbReference>
<gene>
    <name evidence="1" type="ORF">BK658_00220</name>
</gene>
<evidence type="ECO:0000313" key="1">
    <source>
        <dbReference type="EMBL" id="RON06248.1"/>
    </source>
</evidence>
<comment type="caution">
    <text evidence="1">The sequence shown here is derived from an EMBL/GenBank/DDBJ whole genome shotgun (WGS) entry which is preliminary data.</text>
</comment>
<accession>A0A423H1Z6</accession>
<dbReference type="Proteomes" id="UP000284684">
    <property type="component" value="Unassembled WGS sequence"/>
</dbReference>